<dbReference type="InterPro" id="IPR010652">
    <property type="entry name" value="DUF1232"/>
</dbReference>
<dbReference type="InterPro" id="IPR013083">
    <property type="entry name" value="Znf_RING/FYVE/PHD"/>
</dbReference>
<keyword evidence="15" id="KW-1185">Reference proteome</keyword>
<sequence>MVRTRIDNAQDCPICFDNLNFAVETNCGHLFCGNCFFEYVNRNIPPVSCPICRQSVTVILECFTRAESETTSGTDQQTADSIKSNCLAYNARYSNHPRSIWGQLRDLPTILRHVWAELFTWRGLGVLYRMRIILCFVVAFIYAVVPFDIVPEAFFGFLGLLDDLFITLFLLLQVATFYRNHVGVNR</sequence>
<evidence type="ECO:0000256" key="11">
    <source>
        <dbReference type="PROSITE-ProRule" id="PRU00175"/>
    </source>
</evidence>
<evidence type="ECO:0000256" key="7">
    <source>
        <dbReference type="ARBA" id="ARBA00022989"/>
    </source>
</evidence>
<dbReference type="InterPro" id="IPR038896">
    <property type="entry name" value="RNF170"/>
</dbReference>
<evidence type="ECO:0000313" key="14">
    <source>
        <dbReference type="EMBL" id="KAB7506336.1"/>
    </source>
</evidence>
<evidence type="ECO:0000256" key="5">
    <source>
        <dbReference type="ARBA" id="ARBA00022771"/>
    </source>
</evidence>
<dbReference type="PROSITE" id="PS50089">
    <property type="entry name" value="ZF_RING_2"/>
    <property type="match status" value="1"/>
</dbReference>
<dbReference type="PANTHER" id="PTHR22894">
    <property type="entry name" value="RING-TYPE DOMAIN-CONTAINING PROTEIN"/>
    <property type="match status" value="1"/>
</dbReference>
<keyword evidence="4" id="KW-0479">Metal-binding</keyword>
<gene>
    <name evidence="14" type="ORF">Anas_06192</name>
</gene>
<feature type="transmembrane region" description="Helical" evidence="12">
    <location>
        <begin position="128"/>
        <end position="147"/>
    </location>
</feature>
<evidence type="ECO:0000256" key="8">
    <source>
        <dbReference type="ARBA" id="ARBA00023136"/>
    </source>
</evidence>
<dbReference type="AlphaFoldDB" id="A0A5N5TJK3"/>
<keyword evidence="3 12" id="KW-0812">Transmembrane</keyword>
<organism evidence="14 15">
    <name type="scientific">Armadillidium nasatum</name>
    <dbReference type="NCBI Taxonomy" id="96803"/>
    <lineage>
        <taxon>Eukaryota</taxon>
        <taxon>Metazoa</taxon>
        <taxon>Ecdysozoa</taxon>
        <taxon>Arthropoda</taxon>
        <taxon>Crustacea</taxon>
        <taxon>Multicrustacea</taxon>
        <taxon>Malacostraca</taxon>
        <taxon>Eumalacostraca</taxon>
        <taxon>Peracarida</taxon>
        <taxon>Isopoda</taxon>
        <taxon>Oniscidea</taxon>
        <taxon>Crinocheta</taxon>
        <taxon>Armadillidiidae</taxon>
        <taxon>Armadillidium</taxon>
    </lineage>
</organism>
<evidence type="ECO:0000256" key="9">
    <source>
        <dbReference type="ARBA" id="ARBA00030110"/>
    </source>
</evidence>
<evidence type="ECO:0000313" key="15">
    <source>
        <dbReference type="Proteomes" id="UP000326759"/>
    </source>
</evidence>
<name>A0A5N5TJK3_9CRUS</name>
<keyword evidence="5 11" id="KW-0863">Zinc-finger</keyword>
<dbReference type="SUPFAM" id="SSF57850">
    <property type="entry name" value="RING/U-box"/>
    <property type="match status" value="1"/>
</dbReference>
<dbReference type="EMBL" id="SEYY01000864">
    <property type="protein sequence ID" value="KAB7506336.1"/>
    <property type="molecule type" value="Genomic_DNA"/>
</dbReference>
<evidence type="ECO:0000256" key="6">
    <source>
        <dbReference type="ARBA" id="ARBA00022833"/>
    </source>
</evidence>
<dbReference type="GO" id="GO:0008270">
    <property type="term" value="F:zinc ion binding"/>
    <property type="evidence" value="ECO:0007669"/>
    <property type="project" value="UniProtKB-KW"/>
</dbReference>
<feature type="transmembrane region" description="Helical" evidence="12">
    <location>
        <begin position="153"/>
        <end position="178"/>
    </location>
</feature>
<dbReference type="SMART" id="SM00184">
    <property type="entry name" value="RING"/>
    <property type="match status" value="1"/>
</dbReference>
<keyword evidence="8 12" id="KW-0472">Membrane</keyword>
<dbReference type="Pfam" id="PF00097">
    <property type="entry name" value="zf-C3HC4"/>
    <property type="match status" value="1"/>
</dbReference>
<keyword evidence="7 12" id="KW-1133">Transmembrane helix</keyword>
<accession>A0A5N5TJK3</accession>
<dbReference type="InterPro" id="IPR018957">
    <property type="entry name" value="Znf_C3HC4_RING-type"/>
</dbReference>
<dbReference type="Gene3D" id="3.30.40.10">
    <property type="entry name" value="Zinc/RING finger domain, C3HC4 (zinc finger)"/>
    <property type="match status" value="1"/>
</dbReference>
<evidence type="ECO:0000256" key="4">
    <source>
        <dbReference type="ARBA" id="ARBA00022723"/>
    </source>
</evidence>
<protein>
    <recommendedName>
        <fullName evidence="2">E3 ubiquitin-protein ligase RNF170</fullName>
    </recommendedName>
    <alternativeName>
        <fullName evidence="10">RING finger protein 170</fullName>
    </alternativeName>
    <alternativeName>
        <fullName evidence="9">RING-type E3 ubiquitin transferase RNF170</fullName>
    </alternativeName>
</protein>
<dbReference type="UniPathway" id="UPA00143"/>
<feature type="domain" description="RING-type" evidence="13">
    <location>
        <begin position="12"/>
        <end position="53"/>
    </location>
</feature>
<evidence type="ECO:0000256" key="3">
    <source>
        <dbReference type="ARBA" id="ARBA00022692"/>
    </source>
</evidence>
<evidence type="ECO:0000259" key="13">
    <source>
        <dbReference type="PROSITE" id="PS50089"/>
    </source>
</evidence>
<evidence type="ECO:0000256" key="10">
    <source>
        <dbReference type="ARBA" id="ARBA00031107"/>
    </source>
</evidence>
<dbReference type="InterPro" id="IPR001841">
    <property type="entry name" value="Znf_RING"/>
</dbReference>
<evidence type="ECO:0000256" key="2">
    <source>
        <dbReference type="ARBA" id="ARBA00014068"/>
    </source>
</evidence>
<dbReference type="OrthoDB" id="9049620at2759"/>
<dbReference type="GO" id="GO:0012505">
    <property type="term" value="C:endomembrane system"/>
    <property type="evidence" value="ECO:0007669"/>
    <property type="project" value="UniProtKB-SubCell"/>
</dbReference>
<proteinExistence type="predicted"/>
<reference evidence="14 15" key="1">
    <citation type="journal article" date="2019" name="PLoS Biol.">
        <title>Sex chromosomes control vertical transmission of feminizing Wolbachia symbionts in an isopod.</title>
        <authorList>
            <person name="Becking T."/>
            <person name="Chebbi M.A."/>
            <person name="Giraud I."/>
            <person name="Moumen B."/>
            <person name="Laverre T."/>
            <person name="Caubet Y."/>
            <person name="Peccoud J."/>
            <person name="Gilbert C."/>
            <person name="Cordaux R."/>
        </authorList>
    </citation>
    <scope>NUCLEOTIDE SEQUENCE [LARGE SCALE GENOMIC DNA]</scope>
    <source>
        <strain evidence="14">ANa2</strain>
        <tissue evidence="14">Whole body excluding digestive tract and cuticle</tissue>
    </source>
</reference>
<dbReference type="Pfam" id="PF06803">
    <property type="entry name" value="DUF1232"/>
    <property type="match status" value="1"/>
</dbReference>
<evidence type="ECO:0000256" key="1">
    <source>
        <dbReference type="ARBA" id="ARBA00004127"/>
    </source>
</evidence>
<dbReference type="PANTHER" id="PTHR22894:SF5">
    <property type="entry name" value="RING-TYPE DOMAIN-CONTAINING PROTEIN"/>
    <property type="match status" value="1"/>
</dbReference>
<keyword evidence="6" id="KW-0862">Zinc</keyword>
<dbReference type="GO" id="GO:0016567">
    <property type="term" value="P:protein ubiquitination"/>
    <property type="evidence" value="ECO:0007669"/>
    <property type="project" value="UniProtKB-UniPathway"/>
</dbReference>
<evidence type="ECO:0000256" key="12">
    <source>
        <dbReference type="SAM" id="Phobius"/>
    </source>
</evidence>
<dbReference type="Proteomes" id="UP000326759">
    <property type="component" value="Unassembled WGS sequence"/>
</dbReference>
<dbReference type="GO" id="GO:0061630">
    <property type="term" value="F:ubiquitin protein ligase activity"/>
    <property type="evidence" value="ECO:0007669"/>
    <property type="project" value="InterPro"/>
</dbReference>
<comment type="subcellular location">
    <subcellularLocation>
        <location evidence="1">Endomembrane system</location>
        <topology evidence="1">Multi-pass membrane protein</topology>
    </subcellularLocation>
</comment>
<comment type="caution">
    <text evidence="14">The sequence shown here is derived from an EMBL/GenBank/DDBJ whole genome shotgun (WGS) entry which is preliminary data.</text>
</comment>